<dbReference type="EMBL" id="CP099419">
    <property type="protein sequence ID" value="USW48869.1"/>
    <property type="molecule type" value="Genomic_DNA"/>
</dbReference>
<organism evidence="1 2">
    <name type="scientific">Septoria linicola</name>
    <dbReference type="NCBI Taxonomy" id="215465"/>
    <lineage>
        <taxon>Eukaryota</taxon>
        <taxon>Fungi</taxon>
        <taxon>Dikarya</taxon>
        <taxon>Ascomycota</taxon>
        <taxon>Pezizomycotina</taxon>
        <taxon>Dothideomycetes</taxon>
        <taxon>Dothideomycetidae</taxon>
        <taxon>Mycosphaerellales</taxon>
        <taxon>Mycosphaerellaceae</taxon>
        <taxon>Septoria</taxon>
    </lineage>
</organism>
<evidence type="ECO:0000313" key="1">
    <source>
        <dbReference type="EMBL" id="USW48869.1"/>
    </source>
</evidence>
<keyword evidence="2" id="KW-1185">Reference proteome</keyword>
<dbReference type="AlphaFoldDB" id="A0A9Q9EGF4"/>
<accession>A0A9Q9EGF4</accession>
<evidence type="ECO:0000313" key="2">
    <source>
        <dbReference type="Proteomes" id="UP001056384"/>
    </source>
</evidence>
<gene>
    <name evidence="1" type="ORF">Slin15195_G021880</name>
</gene>
<proteinExistence type="predicted"/>
<sequence>MQPSQICTAIVPECPFPYENPIDLQFPLHFDDSAELCSLRTENGDDPREVAERPVEDDFVTLVENFDKPFDGGIRICFAITGAARAADPFRPRGTELFFNVEMISTKHFEGISGVRQIIRYTLGGLIDY</sequence>
<protein>
    <submittedName>
        <fullName evidence="1">Uncharacterized protein</fullName>
    </submittedName>
</protein>
<name>A0A9Q9EGF4_9PEZI</name>
<reference evidence="1" key="1">
    <citation type="submission" date="2022-06" db="EMBL/GenBank/DDBJ databases">
        <title>Complete genome sequences of two strains of the flax pathogen Septoria linicola.</title>
        <authorList>
            <person name="Lapalu N."/>
            <person name="Simon A."/>
            <person name="Demenou B."/>
            <person name="Paumier D."/>
            <person name="Guillot M.-P."/>
            <person name="Gout L."/>
            <person name="Valade R."/>
        </authorList>
    </citation>
    <scope>NUCLEOTIDE SEQUENCE</scope>
    <source>
        <strain evidence="1">SE15195</strain>
    </source>
</reference>
<dbReference type="Proteomes" id="UP001056384">
    <property type="component" value="Chromosome 2"/>
</dbReference>